<dbReference type="PANTHER" id="PTHR42916:SF1">
    <property type="entry name" value="PROTEIN PHYLLO, CHLOROPLASTIC"/>
    <property type="match status" value="1"/>
</dbReference>
<dbReference type="UniPathway" id="UPA00079"/>
<organism evidence="11 12">
    <name type="scientific">Syntrophus gentianae</name>
    <dbReference type="NCBI Taxonomy" id="43775"/>
    <lineage>
        <taxon>Bacteria</taxon>
        <taxon>Pseudomonadati</taxon>
        <taxon>Thermodesulfobacteriota</taxon>
        <taxon>Syntrophia</taxon>
        <taxon>Syntrophales</taxon>
        <taxon>Syntrophaceae</taxon>
        <taxon>Syntrophus</taxon>
    </lineage>
</organism>
<dbReference type="Pfam" id="PF02775">
    <property type="entry name" value="TPP_enzyme_C"/>
    <property type="match status" value="1"/>
</dbReference>
<evidence type="ECO:0000256" key="1">
    <source>
        <dbReference type="ARBA" id="ARBA00022428"/>
    </source>
</evidence>
<evidence type="ECO:0000256" key="6">
    <source>
        <dbReference type="ARBA" id="ARBA00023211"/>
    </source>
</evidence>
<dbReference type="Gene3D" id="3.40.50.1220">
    <property type="entry name" value="TPP-binding domain"/>
    <property type="match status" value="1"/>
</dbReference>
<evidence type="ECO:0000256" key="7">
    <source>
        <dbReference type="HAMAP-Rule" id="MF_01659"/>
    </source>
</evidence>
<evidence type="ECO:0000256" key="3">
    <source>
        <dbReference type="ARBA" id="ARBA00022723"/>
    </source>
</evidence>
<dbReference type="Pfam" id="PF16582">
    <property type="entry name" value="TPP_enzyme_M_2"/>
    <property type="match status" value="1"/>
</dbReference>
<keyword evidence="3 7" id="KW-0479">Metal-binding</keyword>
<dbReference type="Pfam" id="PF02776">
    <property type="entry name" value="TPP_enzyme_N"/>
    <property type="match status" value="1"/>
</dbReference>
<evidence type="ECO:0000259" key="8">
    <source>
        <dbReference type="Pfam" id="PF02775"/>
    </source>
</evidence>
<dbReference type="GO" id="GO:0009234">
    <property type="term" value="P:menaquinone biosynthetic process"/>
    <property type="evidence" value="ECO:0007669"/>
    <property type="project" value="UniProtKB-UniRule"/>
</dbReference>
<feature type="domain" description="Menaquinone biosynthesis protein MenD middle" evidence="10">
    <location>
        <begin position="202"/>
        <end position="408"/>
    </location>
</feature>
<dbReference type="SUPFAM" id="SSF52518">
    <property type="entry name" value="Thiamin diphosphate-binding fold (THDP-binding)"/>
    <property type="match status" value="2"/>
</dbReference>
<keyword evidence="12" id="KW-1185">Reference proteome</keyword>
<feature type="domain" description="Thiamine pyrophosphate enzyme TPP-binding" evidence="8">
    <location>
        <begin position="425"/>
        <end position="558"/>
    </location>
</feature>
<dbReference type="EC" id="2.2.1.9" evidence="7"/>
<evidence type="ECO:0000313" key="11">
    <source>
        <dbReference type="EMBL" id="SEM64013.1"/>
    </source>
</evidence>
<evidence type="ECO:0000256" key="2">
    <source>
        <dbReference type="ARBA" id="ARBA00022679"/>
    </source>
</evidence>
<dbReference type="STRING" id="43775.SAMN04489760_1299"/>
<dbReference type="PANTHER" id="PTHR42916">
    <property type="entry name" value="2-SUCCINYL-5-ENOLPYRUVYL-6-HYDROXY-3-CYCLOHEXENE-1-CARBOXYLATE SYNTHASE"/>
    <property type="match status" value="1"/>
</dbReference>
<dbReference type="InterPro" id="IPR012001">
    <property type="entry name" value="Thiamin_PyroP_enz_TPP-bd_dom"/>
</dbReference>
<comment type="subunit">
    <text evidence="7">Homodimer.</text>
</comment>
<comment type="cofactor">
    <cofactor evidence="7">
        <name>thiamine diphosphate</name>
        <dbReference type="ChEBI" id="CHEBI:58937"/>
    </cofactor>
    <text evidence="7">Binds 1 thiamine pyrophosphate per subunit.</text>
</comment>
<dbReference type="EMBL" id="FOBS01000029">
    <property type="protein sequence ID" value="SEM64013.1"/>
    <property type="molecule type" value="Genomic_DNA"/>
</dbReference>
<accession>A0A1H8A0G0</accession>
<dbReference type="CDD" id="cd07037">
    <property type="entry name" value="TPP_PYR_MenD"/>
    <property type="match status" value="1"/>
</dbReference>
<dbReference type="PIRSF" id="PIRSF004983">
    <property type="entry name" value="MenD"/>
    <property type="match status" value="1"/>
</dbReference>
<dbReference type="InterPro" id="IPR029061">
    <property type="entry name" value="THDP-binding"/>
</dbReference>
<evidence type="ECO:0000313" key="12">
    <source>
        <dbReference type="Proteomes" id="UP000198744"/>
    </source>
</evidence>
<dbReference type="GO" id="GO:0000287">
    <property type="term" value="F:magnesium ion binding"/>
    <property type="evidence" value="ECO:0007669"/>
    <property type="project" value="UniProtKB-UniRule"/>
</dbReference>
<dbReference type="InterPro" id="IPR011766">
    <property type="entry name" value="TPP_enzyme_TPP-bd"/>
</dbReference>
<dbReference type="InterPro" id="IPR029035">
    <property type="entry name" value="DHS-like_NAD/FAD-binding_dom"/>
</dbReference>
<name>A0A1H8A0G0_9BACT</name>
<keyword evidence="5 7" id="KW-0786">Thiamine pyrophosphate</keyword>
<dbReference type="UniPathway" id="UPA01057">
    <property type="reaction ID" value="UER00164"/>
</dbReference>
<sequence>MPPRPLADNLNLLWSSLIVAELVKNGLETFFISPGNRNAPLISALAREDRAVKKICIDERAAGYRALGHAKATGRPGVLVCTSGTAPANYYPAVIEAFRDEIPLVILSADRPPDLVGSDANQTIVQPDLYGRYCRDSLFLPCPSIAYPLEALLAKIDFLIAHPAGPVHINCAFRDPLVPGIPDPQPIPGELLATAERLYNRKGPYTTYPVPEPMVGDLDDIAAQIAGTSRGLVVIGRLDGPQDAEAIEGLAMTLGWPVFCDIASSLKGIIPADRQIFSLDHPEAIRLIRQYAPETILQFGSGLVSKHYYASLLPQSGATVIQICPRSGLRDPAHRVNTRILTPAHAFADGLNLQGNNPLDAVARLRLLNSLETLYSLMEAALPEKTLSFPRIARNILAEIPDEEKLFLGNSLVIRAFDTVRFPFPRKISVISNRGVSGIEGNIATSVGFAEASRRRVTAVVGDISFLHDLNSLLLLAQSATPVILIVINNGGGRIFERLPIRDFPEIIDPYMTTPHGMTFERLAAQFDLPYFQAGTPAELTRAYGQALQRERSALLEVILSPEEDLRTFTNLQKIRLP</sequence>
<keyword evidence="6 7" id="KW-0464">Manganese</keyword>
<gene>
    <name evidence="7" type="primary">menD</name>
    <name evidence="11" type="ORF">SAMN04489760_1299</name>
</gene>
<evidence type="ECO:0000256" key="5">
    <source>
        <dbReference type="ARBA" id="ARBA00023052"/>
    </source>
</evidence>
<feature type="domain" description="Thiamine pyrophosphate enzyme N-terminal TPP-binding" evidence="9">
    <location>
        <begin position="16"/>
        <end position="123"/>
    </location>
</feature>
<keyword evidence="2 7" id="KW-0808">Transferase</keyword>
<dbReference type="HAMAP" id="MF_01659">
    <property type="entry name" value="MenD"/>
    <property type="match status" value="1"/>
</dbReference>
<dbReference type="OrthoDB" id="9791859at2"/>
<comment type="cofactor">
    <cofactor evidence="7">
        <name>Mg(2+)</name>
        <dbReference type="ChEBI" id="CHEBI:18420"/>
    </cofactor>
    <cofactor evidence="7">
        <name>Mn(2+)</name>
        <dbReference type="ChEBI" id="CHEBI:29035"/>
    </cofactor>
</comment>
<dbReference type="InterPro" id="IPR032264">
    <property type="entry name" value="MenD_middle"/>
</dbReference>
<dbReference type="AlphaFoldDB" id="A0A1H8A0G0"/>
<dbReference type="Gene3D" id="3.40.50.970">
    <property type="match status" value="2"/>
</dbReference>
<dbReference type="GO" id="GO:0070204">
    <property type="term" value="F:2-succinyl-5-enolpyruvyl-6-hydroxy-3-cyclohexene-1-carboxylic-acid synthase activity"/>
    <property type="evidence" value="ECO:0007669"/>
    <property type="project" value="UniProtKB-UniRule"/>
</dbReference>
<comment type="catalytic activity">
    <reaction evidence="7">
        <text>isochorismate + 2-oxoglutarate + H(+) = 5-enolpyruvoyl-6-hydroxy-2-succinyl-cyclohex-3-ene-1-carboxylate + CO2</text>
        <dbReference type="Rhea" id="RHEA:25593"/>
        <dbReference type="ChEBI" id="CHEBI:15378"/>
        <dbReference type="ChEBI" id="CHEBI:16526"/>
        <dbReference type="ChEBI" id="CHEBI:16810"/>
        <dbReference type="ChEBI" id="CHEBI:29780"/>
        <dbReference type="ChEBI" id="CHEBI:58818"/>
        <dbReference type="EC" id="2.2.1.9"/>
    </reaction>
</comment>
<keyword evidence="1 7" id="KW-0474">Menaquinone biosynthesis</keyword>
<comment type="similarity">
    <text evidence="7">Belongs to the TPP enzyme family. MenD subfamily.</text>
</comment>
<dbReference type="NCBIfam" id="TIGR00173">
    <property type="entry name" value="menD"/>
    <property type="match status" value="1"/>
</dbReference>
<comment type="function">
    <text evidence="7">Catalyzes the thiamine diphosphate-dependent decarboxylation of 2-oxoglutarate and the subsequent addition of the resulting succinic semialdehyde-thiamine pyrophosphate anion to isochorismate to yield 2-succinyl-5-enolpyruvyl-6-hydroxy-3-cyclohexene-1-carboxylate (SEPHCHC).</text>
</comment>
<dbReference type="SUPFAM" id="SSF52467">
    <property type="entry name" value="DHS-like NAD/FAD-binding domain"/>
    <property type="match status" value="1"/>
</dbReference>
<comment type="pathway">
    <text evidence="7">Quinol/quinone metabolism; 1,4-dihydroxy-2-naphthoate biosynthesis; 1,4-dihydroxy-2-naphthoate from chorismate: step 2/7.</text>
</comment>
<protein>
    <recommendedName>
        <fullName evidence="7">2-succinyl-5-enolpyruvyl-6-hydroxy-3-cyclohexene-1-carboxylate synthase</fullName>
        <shortName evidence="7">SEPHCHC synthase</shortName>
        <ecNumber evidence="7">2.2.1.9</ecNumber>
    </recommendedName>
    <alternativeName>
        <fullName evidence="7">Menaquinone biosynthesis protein MenD</fullName>
    </alternativeName>
</protein>
<dbReference type="GO" id="GO:0030145">
    <property type="term" value="F:manganese ion binding"/>
    <property type="evidence" value="ECO:0007669"/>
    <property type="project" value="UniProtKB-UniRule"/>
</dbReference>
<keyword evidence="4 7" id="KW-0460">Magnesium</keyword>
<evidence type="ECO:0000256" key="4">
    <source>
        <dbReference type="ARBA" id="ARBA00022842"/>
    </source>
</evidence>
<dbReference type="Proteomes" id="UP000198744">
    <property type="component" value="Unassembled WGS sequence"/>
</dbReference>
<evidence type="ECO:0000259" key="9">
    <source>
        <dbReference type="Pfam" id="PF02776"/>
    </source>
</evidence>
<evidence type="ECO:0000259" key="10">
    <source>
        <dbReference type="Pfam" id="PF16582"/>
    </source>
</evidence>
<comment type="pathway">
    <text evidence="7">Quinol/quinone metabolism; menaquinone biosynthesis.</text>
</comment>
<dbReference type="GO" id="GO:0030976">
    <property type="term" value="F:thiamine pyrophosphate binding"/>
    <property type="evidence" value="ECO:0007669"/>
    <property type="project" value="UniProtKB-UniRule"/>
</dbReference>
<proteinExistence type="inferred from homology"/>
<dbReference type="InterPro" id="IPR004433">
    <property type="entry name" value="MenaQ_synth_MenD"/>
</dbReference>
<dbReference type="RefSeq" id="WP_093884448.1">
    <property type="nucleotide sequence ID" value="NZ_FOBS01000029.1"/>
</dbReference>
<reference evidence="11 12" key="1">
    <citation type="submission" date="2016-10" db="EMBL/GenBank/DDBJ databases">
        <authorList>
            <person name="de Groot N.N."/>
        </authorList>
    </citation>
    <scope>NUCLEOTIDE SEQUENCE [LARGE SCALE GENOMIC DNA]</scope>
    <source>
        <strain evidence="11 12">DSM 8423</strain>
    </source>
</reference>